<dbReference type="GO" id="GO:2000042">
    <property type="term" value="P:negative regulation of double-strand break repair via homologous recombination"/>
    <property type="evidence" value="ECO:0007669"/>
    <property type="project" value="Ensembl"/>
</dbReference>
<accession>A0A8D0HB10</accession>
<dbReference type="Proteomes" id="UP000694392">
    <property type="component" value="Unplaced"/>
</dbReference>
<dbReference type="GO" id="GO:0005730">
    <property type="term" value="C:nucleolus"/>
    <property type="evidence" value="ECO:0007669"/>
    <property type="project" value="Ensembl"/>
</dbReference>
<proteinExistence type="predicted"/>
<keyword evidence="2" id="KW-1185">Reference proteome</keyword>
<dbReference type="GO" id="GO:0045830">
    <property type="term" value="P:positive regulation of isotype switching"/>
    <property type="evidence" value="ECO:0007669"/>
    <property type="project" value="Ensembl"/>
</dbReference>
<protein>
    <submittedName>
        <fullName evidence="1">Shieldin complex subunit 3</fullName>
    </submittedName>
</protein>
<reference evidence="1" key="1">
    <citation type="submission" date="2025-08" db="UniProtKB">
        <authorList>
            <consortium name="Ensembl"/>
        </authorList>
    </citation>
    <scope>IDENTIFICATION</scope>
</reference>
<evidence type="ECO:0000313" key="1">
    <source>
        <dbReference type="Ensembl" id="ENSSPUP00000021433.1"/>
    </source>
</evidence>
<dbReference type="OMA" id="DVVLHYQ"/>
<reference evidence="1" key="2">
    <citation type="submission" date="2025-09" db="UniProtKB">
        <authorList>
            <consortium name="Ensembl"/>
        </authorList>
    </citation>
    <scope>IDENTIFICATION</scope>
</reference>
<dbReference type="InterPro" id="IPR039996">
    <property type="entry name" value="Shieldin_RINN1"/>
</dbReference>
<organism evidence="1 2">
    <name type="scientific">Sphenodon punctatus</name>
    <name type="common">Tuatara</name>
    <name type="synonym">Hatteria punctata</name>
    <dbReference type="NCBI Taxonomy" id="8508"/>
    <lineage>
        <taxon>Eukaryota</taxon>
        <taxon>Metazoa</taxon>
        <taxon>Chordata</taxon>
        <taxon>Craniata</taxon>
        <taxon>Vertebrata</taxon>
        <taxon>Euteleostomi</taxon>
        <taxon>Lepidosauria</taxon>
        <taxon>Sphenodontia</taxon>
        <taxon>Sphenodontidae</taxon>
        <taxon>Sphenodon</taxon>
    </lineage>
</organism>
<dbReference type="GeneTree" id="ENSGT00530000065159"/>
<gene>
    <name evidence="1" type="primary">SHLD3</name>
</gene>
<dbReference type="CDD" id="cd22293">
    <property type="entry name" value="RBD_SHLD3_N"/>
    <property type="match status" value="1"/>
</dbReference>
<dbReference type="GO" id="GO:0035861">
    <property type="term" value="C:site of double-strand break"/>
    <property type="evidence" value="ECO:0007669"/>
    <property type="project" value="Ensembl"/>
</dbReference>
<dbReference type="AlphaFoldDB" id="A0A8D0HB10"/>
<evidence type="ECO:0000313" key="2">
    <source>
        <dbReference type="Proteomes" id="UP000694392"/>
    </source>
</evidence>
<dbReference type="Ensembl" id="ENSSPUT00000022848.1">
    <property type="protein sequence ID" value="ENSSPUP00000021433.1"/>
    <property type="gene ID" value="ENSSPUG00000016478.1"/>
</dbReference>
<sequence length="248" mass="28681">MEVVLHYRPCQDPTELQKTAEEALKEFPPRQLPRFVPWFPDDLHRFPLKPKKEPPIISGEEVEQVKQLPSASKPIVGSPYFDCTVDLLEFQPNLKTQKHLIQAQTECGKAVLGNLGKQSANEGQKLRRCWSVSVSSSNLKEKVLPLSRELQSNLQKLKLHAFYRARWTIEESVCSNQILEDVWIKLNRMIKHKELPSCNATIQRCESQIWVYCDILYCEYVGNSLRKKLNLTGKIHLIVHKYGVIYSL</sequence>
<dbReference type="GO" id="GO:0005654">
    <property type="term" value="C:nucleoplasm"/>
    <property type="evidence" value="ECO:0007669"/>
    <property type="project" value="Ensembl"/>
</dbReference>
<dbReference type="PANTHER" id="PTHR41404:SF1">
    <property type="entry name" value="SHIELDIN COMPLEX SUBUNIT 3"/>
    <property type="match status" value="1"/>
</dbReference>
<dbReference type="PANTHER" id="PTHR41404">
    <property type="entry name" value="SHIELDIN COMPLEX SUBUNIT 3"/>
    <property type="match status" value="1"/>
</dbReference>
<dbReference type="GO" id="GO:2001034">
    <property type="term" value="P:positive regulation of double-strand break repair via nonhomologous end joining"/>
    <property type="evidence" value="ECO:0007669"/>
    <property type="project" value="Ensembl"/>
</dbReference>
<name>A0A8D0HB10_SPHPU</name>